<dbReference type="PROSITE" id="PS50878">
    <property type="entry name" value="RT_POL"/>
    <property type="match status" value="1"/>
</dbReference>
<sequence length="696" mass="79387">MTAQTAQASQSSLGTDIVSPCVDDQSNDRIEYGPLAFMDLNSKLDFSDECGLHCLHSLQNESLTSAYRFGVDQRTLHDKLRVGSDFYPVHCRSSSIDRFQELIENKLLILKAETRDLYTCSNLSVDEKAALKQLREDGSLVVKNADKGGMVVVLDSTTYKDEAMRQLNDSSTYQVLLGDPTGAFTEILTTLVHGAFKCGLFTEKIRDYLIPASPQIPLFHHLPKVHKLERPPLGRPIVSCISSLNERLSEYIDIYLQPLVKRLISFVLDTKNVLQLLHSVGWEDEFSWATVDVASLYSCIPHDRGLQAISYHLDNYSTYDIVTKNFILDSINYLLTHNFFLFDGVFYLQKCGTSMGARFAPTYANLYMGWWEESHIYGGSSLYSSNIVFYKRYVDDLLFIWRGSESEFGHFLGYLNYNTLNLRFTSEFSRDSISFLDLKLTVSGSSVVTTVFRKPCSGNSLLRADSCHPFHMFKGIPLGQFYRLRRNCSTEHDFLEQAIYLRDRFLSRGYSIKSLSQAFIKALRTDRSELLANRNKGSDNRTKKSRDLPTFVTAFSNQFYKVKRILYDLIPVLYNDPDLAVVLQDGCNVVARRAPTLGNLLSPTLWKSQPRKTSWLNVKGTYRCGARRCVTCTYIKQSVSFNSTVTGRSYDMQSYANCNTRYVVYLLTCSKCGMQYVGCTTRSLKCRMREHIRHIV</sequence>
<dbReference type="GeneTree" id="ENSGT00940000154669"/>
<dbReference type="InterPro" id="IPR000477">
    <property type="entry name" value="RT_dom"/>
</dbReference>
<dbReference type="PANTHER" id="PTHR21301:SF13">
    <property type="match status" value="1"/>
</dbReference>
<dbReference type="InParanoid" id="A0A803K2L1"/>
<protein>
    <recommendedName>
        <fullName evidence="4">Reverse transcriptase domain-containing protein</fullName>
    </recommendedName>
</protein>
<dbReference type="InterPro" id="IPR058912">
    <property type="entry name" value="HTH_animal"/>
</dbReference>
<dbReference type="InterPro" id="IPR000305">
    <property type="entry name" value="GIY-YIG_endonuc"/>
</dbReference>
<feature type="domain" description="GIY-YIG" evidence="1">
    <location>
        <begin position="660"/>
        <end position="696"/>
    </location>
</feature>
<reference evidence="3" key="1">
    <citation type="journal article" date="2010" name="Science">
        <title>The genome of the Western clawed frog Xenopus tropicalis.</title>
        <authorList>
            <person name="Hellsten U."/>
            <person name="Harland R.M."/>
            <person name="Gilchrist M.J."/>
            <person name="Hendrix D."/>
            <person name="Jurka J."/>
            <person name="Kapitonov V."/>
            <person name="Ovcharenko I."/>
            <person name="Putnam N.H."/>
            <person name="Shu S."/>
            <person name="Taher L."/>
            <person name="Blitz I.L."/>
            <person name="Blumberg B."/>
            <person name="Dichmann D.S."/>
            <person name="Dubchak I."/>
            <person name="Amaya E."/>
            <person name="Detter J.C."/>
            <person name="Fletcher R."/>
            <person name="Gerhard D.S."/>
            <person name="Goodstein D."/>
            <person name="Graves T."/>
            <person name="Grigoriev I.V."/>
            <person name="Grimwood J."/>
            <person name="Kawashima T."/>
            <person name="Lindquist E."/>
            <person name="Lucas S.M."/>
            <person name="Mead P.E."/>
            <person name="Mitros T."/>
            <person name="Ogino H."/>
            <person name="Ohta Y."/>
            <person name="Poliakov A.V."/>
            <person name="Pollet N."/>
            <person name="Robert J."/>
            <person name="Salamov A."/>
            <person name="Sater A.K."/>
            <person name="Schmutz J."/>
            <person name="Terry A."/>
            <person name="Vize P.D."/>
            <person name="Warren W.C."/>
            <person name="Wells D."/>
            <person name="Wills A."/>
            <person name="Wilson R.K."/>
            <person name="Zimmerman L.B."/>
            <person name="Zorn A.M."/>
            <person name="Grainger R."/>
            <person name="Grammer T."/>
            <person name="Khokha M.K."/>
            <person name="Richardson P.M."/>
            <person name="Rokhsar D.S."/>
        </authorList>
    </citation>
    <scope>NUCLEOTIDE SEQUENCE [LARGE SCALE GENOMIC DNA]</scope>
    <source>
        <strain evidence="3">Nigerian</strain>
    </source>
</reference>
<reference evidence="3" key="2">
    <citation type="submission" date="2021-03" db="UniProtKB">
        <authorList>
            <consortium name="Ensembl"/>
        </authorList>
    </citation>
    <scope>IDENTIFICATION</scope>
</reference>
<dbReference type="Pfam" id="PF26215">
    <property type="entry name" value="HTH_animal"/>
    <property type="match status" value="1"/>
</dbReference>
<evidence type="ECO:0008006" key="4">
    <source>
        <dbReference type="Google" id="ProtNLM"/>
    </source>
</evidence>
<evidence type="ECO:0000313" key="3">
    <source>
        <dbReference type="Ensembl" id="ENSXETP00000114555"/>
    </source>
</evidence>
<accession>A0A803K2L1</accession>
<dbReference type="Ensembl" id="ENSXETT00000106134">
    <property type="protein sequence ID" value="ENSXETP00000114555"/>
    <property type="gene ID" value="ENSXETG00000049415"/>
</dbReference>
<dbReference type="PANTHER" id="PTHR21301">
    <property type="entry name" value="REVERSE TRANSCRIPTASE"/>
    <property type="match status" value="1"/>
</dbReference>
<organism evidence="3">
    <name type="scientific">Xenopus tropicalis</name>
    <name type="common">Western clawed frog</name>
    <name type="synonym">Silurana tropicalis</name>
    <dbReference type="NCBI Taxonomy" id="8364"/>
    <lineage>
        <taxon>Eukaryota</taxon>
        <taxon>Metazoa</taxon>
        <taxon>Chordata</taxon>
        <taxon>Craniata</taxon>
        <taxon>Vertebrata</taxon>
        <taxon>Euteleostomi</taxon>
        <taxon>Amphibia</taxon>
        <taxon>Batrachia</taxon>
        <taxon>Anura</taxon>
        <taxon>Pipoidea</taxon>
        <taxon>Pipidae</taxon>
        <taxon>Xenopodinae</taxon>
        <taxon>Xenopus</taxon>
        <taxon>Silurana</taxon>
    </lineage>
</organism>
<evidence type="ECO:0000259" key="2">
    <source>
        <dbReference type="PROSITE" id="PS50878"/>
    </source>
</evidence>
<proteinExistence type="predicted"/>
<name>A0A803K2L1_XENTR</name>
<evidence type="ECO:0000259" key="1">
    <source>
        <dbReference type="PROSITE" id="PS50164"/>
    </source>
</evidence>
<feature type="domain" description="Reverse transcriptase" evidence="2">
    <location>
        <begin position="203"/>
        <end position="447"/>
    </location>
</feature>
<dbReference type="PROSITE" id="PS50164">
    <property type="entry name" value="GIY_YIG"/>
    <property type="match status" value="1"/>
</dbReference>
<dbReference type="AlphaFoldDB" id="A0A803K2L1"/>